<name>A0ABX7QLM6_9GAMM</name>
<organism evidence="3 4">
    <name type="scientific">Shewanella avicenniae</name>
    <dbReference type="NCBI Taxonomy" id="2814294"/>
    <lineage>
        <taxon>Bacteria</taxon>
        <taxon>Pseudomonadati</taxon>
        <taxon>Pseudomonadota</taxon>
        <taxon>Gammaproteobacteria</taxon>
        <taxon>Alteromonadales</taxon>
        <taxon>Shewanellaceae</taxon>
        <taxon>Shewanella</taxon>
    </lineage>
</organism>
<dbReference type="EMBL" id="CP071503">
    <property type="protein sequence ID" value="QSX32356.1"/>
    <property type="molecule type" value="Genomic_DNA"/>
</dbReference>
<accession>A0ABX7QLM6</accession>
<gene>
    <name evidence="3" type="ORF">JYB87_11310</name>
</gene>
<feature type="chain" id="PRO_5046012666" evidence="1">
    <location>
        <begin position="25"/>
        <end position="164"/>
    </location>
</feature>
<sequence>MQNKLTSLLLTAGILASVSGLANAAEPATAQMLYKSGTQGQFKGPEKLFTGDVSVEMLFPANDTTAYSGAYVTFQPGARTAWHLHPAGQHMVITSGVALTGTRDGKIITAKAGDSVWCPPNLEHWHGATPDAPMTHLVITNSIDGKNVIWGDKVTDEQYLSKAK</sequence>
<dbReference type="SUPFAM" id="SSF51182">
    <property type="entry name" value="RmlC-like cupins"/>
    <property type="match status" value="1"/>
</dbReference>
<dbReference type="InterPro" id="IPR047263">
    <property type="entry name" value="HNL-like_cupin"/>
</dbReference>
<evidence type="ECO:0000259" key="2">
    <source>
        <dbReference type="Pfam" id="PF07883"/>
    </source>
</evidence>
<dbReference type="InterPro" id="IPR014710">
    <property type="entry name" value="RmlC-like_jellyroll"/>
</dbReference>
<reference evidence="3 4" key="1">
    <citation type="submission" date="2021-03" db="EMBL/GenBank/DDBJ databases">
        <title>Novel species identification of genus Shewanella.</title>
        <authorList>
            <person name="Liu G."/>
            <person name="Zhang Q."/>
        </authorList>
    </citation>
    <scope>NUCLEOTIDE SEQUENCE [LARGE SCALE GENOMIC DNA]</scope>
    <source>
        <strain evidence="3 4">FJAT-51800</strain>
    </source>
</reference>
<dbReference type="CDD" id="cd02233">
    <property type="entry name" value="cupin_HNL-like"/>
    <property type="match status" value="1"/>
</dbReference>
<keyword evidence="1" id="KW-0732">Signal</keyword>
<evidence type="ECO:0000313" key="4">
    <source>
        <dbReference type="Proteomes" id="UP000662770"/>
    </source>
</evidence>
<protein>
    <submittedName>
        <fullName evidence="3">Cupin domain-containing protein</fullName>
    </submittedName>
</protein>
<dbReference type="PANTHER" id="PTHR43698:SF1">
    <property type="entry name" value="BLL4564 PROTEIN"/>
    <property type="match status" value="1"/>
</dbReference>
<dbReference type="InterPro" id="IPR011051">
    <property type="entry name" value="RmlC_Cupin_sf"/>
</dbReference>
<dbReference type="InterPro" id="IPR013096">
    <property type="entry name" value="Cupin_2"/>
</dbReference>
<dbReference type="Pfam" id="PF07883">
    <property type="entry name" value="Cupin_2"/>
    <property type="match status" value="1"/>
</dbReference>
<feature type="signal peptide" evidence="1">
    <location>
        <begin position="1"/>
        <end position="24"/>
    </location>
</feature>
<keyword evidence="4" id="KW-1185">Reference proteome</keyword>
<feature type="domain" description="Cupin type-2" evidence="2">
    <location>
        <begin position="71"/>
        <end position="139"/>
    </location>
</feature>
<proteinExistence type="predicted"/>
<dbReference type="RefSeq" id="WP_207353601.1">
    <property type="nucleotide sequence ID" value="NZ_CP071503.1"/>
</dbReference>
<dbReference type="PANTHER" id="PTHR43698">
    <property type="entry name" value="RIBD C-TERMINAL DOMAIN CONTAINING PROTEIN"/>
    <property type="match status" value="1"/>
</dbReference>
<dbReference type="Proteomes" id="UP000662770">
    <property type="component" value="Chromosome"/>
</dbReference>
<evidence type="ECO:0000256" key="1">
    <source>
        <dbReference type="SAM" id="SignalP"/>
    </source>
</evidence>
<dbReference type="Gene3D" id="2.60.120.10">
    <property type="entry name" value="Jelly Rolls"/>
    <property type="match status" value="1"/>
</dbReference>
<evidence type="ECO:0000313" key="3">
    <source>
        <dbReference type="EMBL" id="QSX32356.1"/>
    </source>
</evidence>